<dbReference type="AlphaFoldDB" id="A0A834XEZ5"/>
<gene>
    <name evidence="2" type="ORF">G2W53_000949</name>
</gene>
<evidence type="ECO:0000256" key="1">
    <source>
        <dbReference type="SAM" id="Phobius"/>
    </source>
</evidence>
<evidence type="ECO:0000313" key="2">
    <source>
        <dbReference type="EMBL" id="KAF7844044.1"/>
    </source>
</evidence>
<organism evidence="2 3">
    <name type="scientific">Senna tora</name>
    <dbReference type="NCBI Taxonomy" id="362788"/>
    <lineage>
        <taxon>Eukaryota</taxon>
        <taxon>Viridiplantae</taxon>
        <taxon>Streptophyta</taxon>
        <taxon>Embryophyta</taxon>
        <taxon>Tracheophyta</taxon>
        <taxon>Spermatophyta</taxon>
        <taxon>Magnoliopsida</taxon>
        <taxon>eudicotyledons</taxon>
        <taxon>Gunneridae</taxon>
        <taxon>Pentapetalae</taxon>
        <taxon>rosids</taxon>
        <taxon>fabids</taxon>
        <taxon>Fabales</taxon>
        <taxon>Fabaceae</taxon>
        <taxon>Caesalpinioideae</taxon>
        <taxon>Cassia clade</taxon>
        <taxon>Senna</taxon>
    </lineage>
</organism>
<keyword evidence="3" id="KW-1185">Reference proteome</keyword>
<keyword evidence="1" id="KW-1133">Transmembrane helix</keyword>
<feature type="transmembrane region" description="Helical" evidence="1">
    <location>
        <begin position="28"/>
        <end position="47"/>
    </location>
</feature>
<evidence type="ECO:0000313" key="3">
    <source>
        <dbReference type="Proteomes" id="UP000634136"/>
    </source>
</evidence>
<dbReference type="Proteomes" id="UP000634136">
    <property type="component" value="Unassembled WGS sequence"/>
</dbReference>
<comment type="caution">
    <text evidence="2">The sequence shown here is derived from an EMBL/GenBank/DDBJ whole genome shotgun (WGS) entry which is preliminary data.</text>
</comment>
<keyword evidence="1" id="KW-0812">Transmembrane</keyword>
<name>A0A834XEZ5_9FABA</name>
<accession>A0A834XEZ5</accession>
<protein>
    <submittedName>
        <fullName evidence="2">Uncharacterized protein</fullName>
    </submittedName>
</protein>
<proteinExistence type="predicted"/>
<sequence length="48" mass="5367">MQSILDHVGKVPHETQAVKSNWVQLPVMLFHVEIALLVPVLFGEVFGL</sequence>
<keyword evidence="1" id="KW-0472">Membrane</keyword>
<reference evidence="2" key="1">
    <citation type="submission" date="2020-09" db="EMBL/GenBank/DDBJ databases">
        <title>Genome-Enabled Discovery of Anthraquinone Biosynthesis in Senna tora.</title>
        <authorList>
            <person name="Kang S.-H."/>
            <person name="Pandey R.P."/>
            <person name="Lee C.-M."/>
            <person name="Sim J.-S."/>
            <person name="Jeong J.-T."/>
            <person name="Choi B.-S."/>
            <person name="Jung M."/>
            <person name="Ginzburg D."/>
            <person name="Zhao K."/>
            <person name="Won S.Y."/>
            <person name="Oh T.-J."/>
            <person name="Yu Y."/>
            <person name="Kim N.-H."/>
            <person name="Lee O.R."/>
            <person name="Lee T.-H."/>
            <person name="Bashyal P."/>
            <person name="Kim T.-S."/>
            <person name="Lee W.-H."/>
            <person name="Kawkins C."/>
            <person name="Kim C.-K."/>
            <person name="Kim J.S."/>
            <person name="Ahn B.O."/>
            <person name="Rhee S.Y."/>
            <person name="Sohng J.K."/>
        </authorList>
    </citation>
    <scope>NUCLEOTIDE SEQUENCE</scope>
    <source>
        <tissue evidence="2">Leaf</tissue>
    </source>
</reference>
<dbReference type="EMBL" id="JAAIUW010000001">
    <property type="protein sequence ID" value="KAF7844044.1"/>
    <property type="molecule type" value="Genomic_DNA"/>
</dbReference>